<reference evidence="8" key="2">
    <citation type="submission" date="2024-01" db="EMBL/GenBank/DDBJ databases">
        <title>Comparative genomics of Cryptococcus and Kwoniella reveals pathogenesis evolution and contrasting modes of karyotype evolution via chromosome fusion or intercentromeric recombination.</title>
        <authorList>
            <person name="Coelho M.A."/>
            <person name="David-Palma M."/>
            <person name="Shea T."/>
            <person name="Bowers K."/>
            <person name="McGinley-Smith S."/>
            <person name="Mohammad A.W."/>
            <person name="Gnirke A."/>
            <person name="Yurkov A.M."/>
            <person name="Nowrousian M."/>
            <person name="Sun S."/>
            <person name="Cuomo C.A."/>
            <person name="Heitman J."/>
        </authorList>
    </citation>
    <scope>NUCLEOTIDE SEQUENCE</scope>
    <source>
        <strain evidence="8">CBS 12478</strain>
    </source>
</reference>
<dbReference type="CDD" id="cd12148">
    <property type="entry name" value="fungal_TF_MHR"/>
    <property type="match status" value="1"/>
</dbReference>
<dbReference type="InterPro" id="IPR050815">
    <property type="entry name" value="TF_fung"/>
</dbReference>
<dbReference type="PANTHER" id="PTHR47338:SF29">
    <property type="entry name" value="ZN(2)-C6 FUNGAL-TYPE DOMAIN-CONTAINING PROTEIN"/>
    <property type="match status" value="1"/>
</dbReference>
<feature type="compositionally biased region" description="Basic residues" evidence="6">
    <location>
        <begin position="49"/>
        <end position="66"/>
    </location>
</feature>
<evidence type="ECO:0000256" key="5">
    <source>
        <dbReference type="ARBA" id="ARBA00023242"/>
    </source>
</evidence>
<evidence type="ECO:0000256" key="4">
    <source>
        <dbReference type="ARBA" id="ARBA00023163"/>
    </source>
</evidence>
<dbReference type="InterPro" id="IPR036864">
    <property type="entry name" value="Zn2-C6_fun-type_DNA-bd_sf"/>
</dbReference>
<dbReference type="CDD" id="cd00067">
    <property type="entry name" value="GAL4"/>
    <property type="match status" value="1"/>
</dbReference>
<dbReference type="GeneID" id="43587221"/>
<keyword evidence="5" id="KW-0539">Nucleus</keyword>
<evidence type="ECO:0000313" key="9">
    <source>
        <dbReference type="Proteomes" id="UP000322225"/>
    </source>
</evidence>
<keyword evidence="3" id="KW-0805">Transcription regulation</keyword>
<accession>A0AAJ8MUZ6</accession>
<dbReference type="SMART" id="SM00066">
    <property type="entry name" value="GAL4"/>
    <property type="match status" value="1"/>
</dbReference>
<dbReference type="GO" id="GO:0005634">
    <property type="term" value="C:nucleus"/>
    <property type="evidence" value="ECO:0007669"/>
    <property type="project" value="UniProtKB-SubCell"/>
</dbReference>
<evidence type="ECO:0000313" key="8">
    <source>
        <dbReference type="EMBL" id="WWD17050.1"/>
    </source>
</evidence>
<feature type="region of interest" description="Disordered" evidence="6">
    <location>
        <begin position="20"/>
        <end position="99"/>
    </location>
</feature>
<dbReference type="KEGG" id="ksn:43587221"/>
<dbReference type="Pfam" id="PF00172">
    <property type="entry name" value="Zn_clus"/>
    <property type="match status" value="1"/>
</dbReference>
<dbReference type="GO" id="GO:0008270">
    <property type="term" value="F:zinc ion binding"/>
    <property type="evidence" value="ECO:0007669"/>
    <property type="project" value="InterPro"/>
</dbReference>
<dbReference type="PROSITE" id="PS50048">
    <property type="entry name" value="ZN2_CY6_FUNGAL_2"/>
    <property type="match status" value="1"/>
</dbReference>
<sequence length="872" mass="97672">MSLHHASCFAGTVNCTPHHHSSVQPVAVSHSHPHPHPPPSPASPTSPHKPQRGRRRHSANVTRHHPVSPINGTSNPGDRKMSMDSYSRNDPLGRKRAAGQPLRRGDACLMCRAKKLKCSARKPVCDQCAKRKDRCVYDAVRPASRVEKLERKLAEMEEQEYREALEARRRSSDILIRGPETAFNLSYQPVPLEQHNIGIPFVPYPAPSHTGLEHCHSPLGHQGLVPPMYENLSPPLVAIERDPSPKHAMMETGPMVWQHPKVEVISPPPMTQLSATPVSQNPSSSGSHLLPWSLLNQSNDFSFSWTTSTPTSPSLMQYQADSRGSIGSDVTVVDHLSTVTDSVSPKTTIAVNPLNNHHGSFVPDQISLLDPALFTSHYELRPMNDMTDENHTGVLRPDEITSLIAGDGITDAEGELTESAKGYLLTLFFGEDPPRPHFGSEVFTEAQFRVKMLLPESEQPHPCLIYSMYTIASSHSYIPAIRSLSDTLLAKTAVKVEEAIAQGDRLVDAINATKNISKWLPTQSRWLEAYQYSWKAISLCVACGLHQIPSSIFAQPESTEELGHSTSLLPPPKHQWELCERIHAFWSAWGNERGLSLMVPWPSAIRDEIVTTPWPRPPEDFQDGYLQSQPDFNLRDAYNFPLSKRPQQLNFLFGYFFIALHLRYRAQSLKNERSECHHTYRSLDGTPRGLRVMSPKREHPGAYKEILDMVNWIEQTIPGKWKVKLTETPCWETPDVPFVFLLLLSVRIDLHPLHGDDHERELCLASISNATGLIKLWISKIKLEQHEKAMAEDQLARGVLPTSDVLLTSTRNKNGLAGPYWSNNWEPIANLSKDASQLLQSLGRIDESQRYSIDADEITQAMRSMGISGPQL</sequence>
<evidence type="ECO:0000256" key="2">
    <source>
        <dbReference type="ARBA" id="ARBA00022723"/>
    </source>
</evidence>
<dbReference type="Gene3D" id="4.10.240.10">
    <property type="entry name" value="Zn(2)-C6 fungal-type DNA-binding domain"/>
    <property type="match status" value="1"/>
</dbReference>
<dbReference type="EMBL" id="CP144053">
    <property type="protein sequence ID" value="WWD17050.1"/>
    <property type="molecule type" value="Genomic_DNA"/>
</dbReference>
<evidence type="ECO:0000256" key="6">
    <source>
        <dbReference type="SAM" id="MobiDB-lite"/>
    </source>
</evidence>
<dbReference type="Proteomes" id="UP000322225">
    <property type="component" value="Chromosome 3"/>
</dbReference>
<dbReference type="SUPFAM" id="SSF57701">
    <property type="entry name" value="Zn2/Cys6 DNA-binding domain"/>
    <property type="match status" value="1"/>
</dbReference>
<comment type="subcellular location">
    <subcellularLocation>
        <location evidence="1">Nucleus</location>
    </subcellularLocation>
</comment>
<dbReference type="GO" id="GO:0000981">
    <property type="term" value="F:DNA-binding transcription factor activity, RNA polymerase II-specific"/>
    <property type="evidence" value="ECO:0007669"/>
    <property type="project" value="InterPro"/>
</dbReference>
<organism evidence="8 9">
    <name type="scientific">Kwoniella shandongensis</name>
    <dbReference type="NCBI Taxonomy" id="1734106"/>
    <lineage>
        <taxon>Eukaryota</taxon>
        <taxon>Fungi</taxon>
        <taxon>Dikarya</taxon>
        <taxon>Basidiomycota</taxon>
        <taxon>Agaricomycotina</taxon>
        <taxon>Tremellomycetes</taxon>
        <taxon>Tremellales</taxon>
        <taxon>Cryptococcaceae</taxon>
        <taxon>Kwoniella</taxon>
    </lineage>
</organism>
<name>A0AAJ8MUZ6_9TREE</name>
<protein>
    <recommendedName>
        <fullName evidence="7">Zn(2)-C6 fungal-type domain-containing protein</fullName>
    </recommendedName>
</protein>
<keyword evidence="2" id="KW-0479">Metal-binding</keyword>
<dbReference type="AlphaFoldDB" id="A0AAJ8MUZ6"/>
<dbReference type="RefSeq" id="XP_031862424.2">
    <property type="nucleotide sequence ID" value="XM_032003102.2"/>
</dbReference>
<dbReference type="InterPro" id="IPR001138">
    <property type="entry name" value="Zn2Cys6_DnaBD"/>
</dbReference>
<dbReference type="PROSITE" id="PS00463">
    <property type="entry name" value="ZN2_CY6_FUNGAL_1"/>
    <property type="match status" value="1"/>
</dbReference>
<dbReference type="PANTHER" id="PTHR47338">
    <property type="entry name" value="ZN(II)2CYS6 TRANSCRIPTION FACTOR (EUROFUNG)-RELATED"/>
    <property type="match status" value="1"/>
</dbReference>
<evidence type="ECO:0000256" key="3">
    <source>
        <dbReference type="ARBA" id="ARBA00023015"/>
    </source>
</evidence>
<gene>
    <name evidence="8" type="ORF">CI109_101487</name>
</gene>
<evidence type="ECO:0000256" key="1">
    <source>
        <dbReference type="ARBA" id="ARBA00004123"/>
    </source>
</evidence>
<keyword evidence="9" id="KW-1185">Reference proteome</keyword>
<keyword evidence="4" id="KW-0804">Transcription</keyword>
<feature type="domain" description="Zn(2)-C6 fungal-type" evidence="7">
    <location>
        <begin position="107"/>
        <end position="137"/>
    </location>
</feature>
<evidence type="ECO:0000259" key="7">
    <source>
        <dbReference type="PROSITE" id="PS50048"/>
    </source>
</evidence>
<proteinExistence type="predicted"/>
<reference evidence="8" key="1">
    <citation type="submission" date="2017-08" db="EMBL/GenBank/DDBJ databases">
        <authorList>
            <person name="Cuomo C."/>
            <person name="Billmyre B."/>
            <person name="Heitman J."/>
        </authorList>
    </citation>
    <scope>NUCLEOTIDE SEQUENCE</scope>
    <source>
        <strain evidence="8">CBS 12478</strain>
    </source>
</reference>